<protein>
    <submittedName>
        <fullName evidence="2">Uncharacterized protein</fullName>
    </submittedName>
</protein>
<evidence type="ECO:0000313" key="2">
    <source>
        <dbReference type="EMBL" id="PAP95445.1"/>
    </source>
</evidence>
<organism evidence="2 3">
    <name type="scientific">Mesorhizobium wenxiniae</name>
    <dbReference type="NCBI Taxonomy" id="2014805"/>
    <lineage>
        <taxon>Bacteria</taxon>
        <taxon>Pseudomonadati</taxon>
        <taxon>Pseudomonadota</taxon>
        <taxon>Alphaproteobacteria</taxon>
        <taxon>Hyphomicrobiales</taxon>
        <taxon>Phyllobacteriaceae</taxon>
        <taxon>Mesorhizobium</taxon>
    </lineage>
</organism>
<sequence>MTTKTAILQAIRHKCLDCCVYQPAEVRECPVSTCGLWLFRFGMDPDPSRTRGFAKSPVYTDPSRQDMPISKARQHIGNGES</sequence>
<comment type="caution">
    <text evidence="2">The sequence shown here is derived from an EMBL/GenBank/DDBJ whole genome shotgun (WGS) entry which is preliminary data.</text>
</comment>
<dbReference type="AlphaFoldDB" id="A0A271KKA7"/>
<proteinExistence type="predicted"/>
<accession>A0A271KKA7</accession>
<keyword evidence="3" id="KW-1185">Reference proteome</keyword>
<dbReference type="EMBL" id="NPKH01000020">
    <property type="protein sequence ID" value="PAP95445.1"/>
    <property type="molecule type" value="Genomic_DNA"/>
</dbReference>
<gene>
    <name evidence="2" type="ORF">CIT31_15715</name>
</gene>
<feature type="region of interest" description="Disordered" evidence="1">
    <location>
        <begin position="52"/>
        <end position="81"/>
    </location>
</feature>
<name>A0A271KKA7_9HYPH</name>
<evidence type="ECO:0000256" key="1">
    <source>
        <dbReference type="SAM" id="MobiDB-lite"/>
    </source>
</evidence>
<evidence type="ECO:0000313" key="3">
    <source>
        <dbReference type="Proteomes" id="UP000215931"/>
    </source>
</evidence>
<dbReference type="Proteomes" id="UP000215931">
    <property type="component" value="Unassembled WGS sequence"/>
</dbReference>
<reference evidence="2 3" key="1">
    <citation type="submission" date="2017-08" db="EMBL/GenBank/DDBJ databases">
        <title>Mesorhizobium wenxinae sp. nov., a novel rhizobial species isolated from root nodules of chickpea (Cicer arietinum L.).</title>
        <authorList>
            <person name="Zhang J."/>
        </authorList>
    </citation>
    <scope>NUCLEOTIDE SEQUENCE [LARGE SCALE GENOMIC DNA]</scope>
    <source>
        <strain evidence="3">WYCCWR 10019</strain>
    </source>
</reference>